<evidence type="ECO:0000259" key="3">
    <source>
        <dbReference type="Pfam" id="PF03968"/>
    </source>
</evidence>
<organism evidence="4 5">
    <name type="scientific">Terasakiella brassicae</name>
    <dbReference type="NCBI Taxonomy" id="1634917"/>
    <lineage>
        <taxon>Bacteria</taxon>
        <taxon>Pseudomonadati</taxon>
        <taxon>Pseudomonadota</taxon>
        <taxon>Alphaproteobacteria</taxon>
        <taxon>Rhodospirillales</taxon>
        <taxon>Terasakiellaceae</taxon>
        <taxon>Terasakiella</taxon>
    </lineage>
</organism>
<sequence>MFKPVPFLAAALVFLTSIAQAQDLNLASGSPNAPLEIYADNGIEWQQNQQLIIAQGNATAKRADVTITADELRAYYNDKTADGAQGQTDIHRLEAIGSVKITSPTETATGDKAVYDLKRAIMVLSGTRPQLVTPQDIISADDTLEYWEERAQAVARGNATAVREGRQIKADVLVSLFSKNKQGNSEINRVNAFGNVIITTETEHITADKGVYNVKSAVATLTGSVKIKRNGNLLNGCSATVNLKTNVSRLKSCAGTKDSRVRGLVLPSGKTMQ</sequence>
<feature type="signal peptide" evidence="2">
    <location>
        <begin position="1"/>
        <end position="21"/>
    </location>
</feature>
<reference evidence="4" key="1">
    <citation type="journal article" date="2014" name="Int. J. Syst. Evol. Microbiol.">
        <title>Complete genome sequence of Corynebacterium casei LMG S-19264T (=DSM 44701T), isolated from a smear-ripened cheese.</title>
        <authorList>
            <consortium name="US DOE Joint Genome Institute (JGI-PGF)"/>
            <person name="Walter F."/>
            <person name="Albersmeier A."/>
            <person name="Kalinowski J."/>
            <person name="Ruckert C."/>
        </authorList>
    </citation>
    <scope>NUCLEOTIDE SEQUENCE</scope>
    <source>
        <strain evidence="4">CGMCC 1.15254</strain>
    </source>
</reference>
<protein>
    <recommendedName>
        <fullName evidence="3">Organic solvent tolerance-like N-terminal domain-containing protein</fullName>
    </recommendedName>
</protein>
<dbReference type="Pfam" id="PF03968">
    <property type="entry name" value="LptD_N"/>
    <property type="match status" value="2"/>
</dbReference>
<feature type="domain" description="Organic solvent tolerance-like N-terminal" evidence="3">
    <location>
        <begin position="142"/>
        <end position="246"/>
    </location>
</feature>
<dbReference type="GO" id="GO:0009279">
    <property type="term" value="C:cell outer membrane"/>
    <property type="evidence" value="ECO:0007669"/>
    <property type="project" value="TreeGrafter"/>
</dbReference>
<dbReference type="Proteomes" id="UP000632498">
    <property type="component" value="Unassembled WGS sequence"/>
</dbReference>
<evidence type="ECO:0000313" key="5">
    <source>
        <dbReference type="Proteomes" id="UP000632498"/>
    </source>
</evidence>
<dbReference type="GO" id="GO:0015920">
    <property type="term" value="P:lipopolysaccharide transport"/>
    <property type="evidence" value="ECO:0007669"/>
    <property type="project" value="TreeGrafter"/>
</dbReference>
<dbReference type="GO" id="GO:0017089">
    <property type="term" value="F:glycolipid transfer activity"/>
    <property type="evidence" value="ECO:0007669"/>
    <property type="project" value="TreeGrafter"/>
</dbReference>
<gene>
    <name evidence="4" type="ORF">GCM10011332_06310</name>
</gene>
<dbReference type="RefSeq" id="WP_188661528.1">
    <property type="nucleotide sequence ID" value="NZ_BMHV01000004.1"/>
</dbReference>
<dbReference type="PANTHER" id="PTHR36504">
    <property type="entry name" value="LIPOPOLYSACCHARIDE EXPORT SYSTEM PROTEIN LPTA"/>
    <property type="match status" value="1"/>
</dbReference>
<reference evidence="4" key="2">
    <citation type="submission" date="2020-09" db="EMBL/GenBank/DDBJ databases">
        <authorList>
            <person name="Sun Q."/>
            <person name="Zhou Y."/>
        </authorList>
    </citation>
    <scope>NUCLEOTIDE SEQUENCE</scope>
    <source>
        <strain evidence="4">CGMCC 1.15254</strain>
    </source>
</reference>
<dbReference type="EMBL" id="BMHV01000004">
    <property type="protein sequence ID" value="GGF55644.1"/>
    <property type="molecule type" value="Genomic_DNA"/>
</dbReference>
<keyword evidence="1 2" id="KW-0732">Signal</keyword>
<feature type="domain" description="Organic solvent tolerance-like N-terminal" evidence="3">
    <location>
        <begin position="37"/>
        <end position="141"/>
    </location>
</feature>
<evidence type="ECO:0000256" key="2">
    <source>
        <dbReference type="SAM" id="SignalP"/>
    </source>
</evidence>
<name>A0A917BTE7_9PROT</name>
<dbReference type="InterPro" id="IPR052037">
    <property type="entry name" value="LPS_export_LptA"/>
</dbReference>
<dbReference type="PANTHER" id="PTHR36504:SF1">
    <property type="entry name" value="LIPOPOLYSACCHARIDE EXPORT SYSTEM PROTEIN LPTA"/>
    <property type="match status" value="1"/>
</dbReference>
<comment type="caution">
    <text evidence="4">The sequence shown here is derived from an EMBL/GenBank/DDBJ whole genome shotgun (WGS) entry which is preliminary data.</text>
</comment>
<dbReference type="InterPro" id="IPR005653">
    <property type="entry name" value="OstA-like_N"/>
</dbReference>
<proteinExistence type="predicted"/>
<evidence type="ECO:0000313" key="4">
    <source>
        <dbReference type="EMBL" id="GGF55644.1"/>
    </source>
</evidence>
<evidence type="ECO:0000256" key="1">
    <source>
        <dbReference type="ARBA" id="ARBA00022729"/>
    </source>
</evidence>
<dbReference type="AlphaFoldDB" id="A0A917BTE7"/>
<dbReference type="GO" id="GO:0030288">
    <property type="term" value="C:outer membrane-bounded periplasmic space"/>
    <property type="evidence" value="ECO:0007669"/>
    <property type="project" value="TreeGrafter"/>
</dbReference>
<accession>A0A917BTE7</accession>
<dbReference type="Gene3D" id="2.60.450.10">
    <property type="entry name" value="Lipopolysaccharide (LPS) transport protein A like domain"/>
    <property type="match status" value="2"/>
</dbReference>
<keyword evidence="5" id="KW-1185">Reference proteome</keyword>
<feature type="chain" id="PRO_5036951784" description="Organic solvent tolerance-like N-terminal domain-containing protein" evidence="2">
    <location>
        <begin position="22"/>
        <end position="273"/>
    </location>
</feature>